<sequence length="230" mass="25086">MSKLAKTVSEFLAFRPQYSRDISKLQPYINAAVDWEASHGLLLRAPKLEGADKEAEWLNSALVPAPVAFAPSPIPRSEFEKVVALQPALNLLFDRISRDHEFLSTTLQSLGKSDEFTSKVFDMYTKQRALGVEKPAVIGIHRSDYLIHAPEGEPESTPQAKQVEFNTIAASFASLSSIVGDFHRFLLDKTGYAGLLDSGSISKDQLPANESLTSIGDGIAAGFDLYGGKE</sequence>
<evidence type="ECO:0000313" key="2">
    <source>
        <dbReference type="Proteomes" id="UP001150581"/>
    </source>
</evidence>
<dbReference type="EC" id="6.3.2.3" evidence="1"/>
<reference evidence="1" key="1">
    <citation type="submission" date="2022-07" db="EMBL/GenBank/DDBJ databases">
        <title>Phylogenomic reconstructions and comparative analyses of Kickxellomycotina fungi.</title>
        <authorList>
            <person name="Reynolds N.K."/>
            <person name="Stajich J.E."/>
            <person name="Barry K."/>
            <person name="Grigoriev I.V."/>
            <person name="Crous P."/>
            <person name="Smith M.E."/>
        </authorList>
    </citation>
    <scope>NUCLEOTIDE SEQUENCE</scope>
    <source>
        <strain evidence="1">Benny 63K</strain>
    </source>
</reference>
<keyword evidence="2" id="KW-1185">Reference proteome</keyword>
<evidence type="ECO:0000313" key="1">
    <source>
        <dbReference type="EMBL" id="KAJ1898871.1"/>
    </source>
</evidence>
<accession>A0ACC1IQB6</accession>
<protein>
    <submittedName>
        <fullName evidence="1">Glutathione synthetase</fullName>
        <ecNumber evidence="1">6.3.2.3</ecNumber>
    </submittedName>
</protein>
<dbReference type="Proteomes" id="UP001150581">
    <property type="component" value="Unassembled WGS sequence"/>
</dbReference>
<keyword evidence="1" id="KW-0436">Ligase</keyword>
<comment type="caution">
    <text evidence="1">The sequence shown here is derived from an EMBL/GenBank/DDBJ whole genome shotgun (WGS) entry which is preliminary data.</text>
</comment>
<dbReference type="EMBL" id="JANBPG010000202">
    <property type="protein sequence ID" value="KAJ1898871.1"/>
    <property type="molecule type" value="Genomic_DNA"/>
</dbReference>
<name>A0ACC1IQB6_9FUNG</name>
<proteinExistence type="predicted"/>
<gene>
    <name evidence="1" type="primary">GSH2_2</name>
    <name evidence="1" type="ORF">LPJ66_002479</name>
</gene>
<organism evidence="1 2">
    <name type="scientific">Kickxella alabastrina</name>
    <dbReference type="NCBI Taxonomy" id="61397"/>
    <lineage>
        <taxon>Eukaryota</taxon>
        <taxon>Fungi</taxon>
        <taxon>Fungi incertae sedis</taxon>
        <taxon>Zoopagomycota</taxon>
        <taxon>Kickxellomycotina</taxon>
        <taxon>Kickxellomycetes</taxon>
        <taxon>Kickxellales</taxon>
        <taxon>Kickxellaceae</taxon>
        <taxon>Kickxella</taxon>
    </lineage>
</organism>